<dbReference type="InterPro" id="IPR011006">
    <property type="entry name" value="CheY-like_superfamily"/>
</dbReference>
<reference evidence="12" key="1">
    <citation type="submission" date="2016-11" db="EMBL/GenBank/DDBJ databases">
        <authorList>
            <person name="Shukria A."/>
            <person name="Stevens D.C."/>
        </authorList>
    </citation>
    <scope>NUCLEOTIDE SEQUENCE [LARGE SCALE GENOMIC DNA]</scope>
    <source>
        <strain evidence="12">Cbfe23</strain>
    </source>
</reference>
<dbReference type="SUPFAM" id="SSF55874">
    <property type="entry name" value="ATPase domain of HSP90 chaperone/DNA topoisomerase II/histidine kinase"/>
    <property type="match status" value="1"/>
</dbReference>
<dbReference type="InterPro" id="IPR036890">
    <property type="entry name" value="HATPase_C_sf"/>
</dbReference>
<keyword evidence="12" id="KW-1185">Reference proteome</keyword>
<dbReference type="InterPro" id="IPR003018">
    <property type="entry name" value="GAF"/>
</dbReference>
<dbReference type="SMART" id="SM00388">
    <property type="entry name" value="HisKA"/>
    <property type="match status" value="1"/>
</dbReference>
<dbReference type="PROSITE" id="PS50109">
    <property type="entry name" value="HIS_KIN"/>
    <property type="match status" value="1"/>
</dbReference>
<comment type="catalytic activity">
    <reaction evidence="1">
        <text>ATP + protein L-histidine = ADP + protein N-phospho-L-histidine.</text>
        <dbReference type="EC" id="2.7.13.3"/>
    </reaction>
</comment>
<evidence type="ECO:0000313" key="12">
    <source>
        <dbReference type="Proteomes" id="UP000182229"/>
    </source>
</evidence>
<dbReference type="PANTHER" id="PTHR43547">
    <property type="entry name" value="TWO-COMPONENT HISTIDINE KINASE"/>
    <property type="match status" value="1"/>
</dbReference>
<organism evidence="11 12">
    <name type="scientific">Cystobacter ferrugineus</name>
    <dbReference type="NCBI Taxonomy" id="83449"/>
    <lineage>
        <taxon>Bacteria</taxon>
        <taxon>Pseudomonadati</taxon>
        <taxon>Myxococcota</taxon>
        <taxon>Myxococcia</taxon>
        <taxon>Myxococcales</taxon>
        <taxon>Cystobacterineae</taxon>
        <taxon>Archangiaceae</taxon>
        <taxon>Cystobacter</taxon>
    </lineage>
</organism>
<evidence type="ECO:0000256" key="4">
    <source>
        <dbReference type="ARBA" id="ARBA00022679"/>
    </source>
</evidence>
<dbReference type="SMART" id="SM00448">
    <property type="entry name" value="REC"/>
    <property type="match status" value="1"/>
</dbReference>
<dbReference type="Gene3D" id="1.10.287.130">
    <property type="match status" value="1"/>
</dbReference>
<dbReference type="AlphaFoldDB" id="A0A1L9B2B2"/>
<dbReference type="InterPro" id="IPR001789">
    <property type="entry name" value="Sig_transdc_resp-reg_receiver"/>
</dbReference>
<dbReference type="CDD" id="cd00082">
    <property type="entry name" value="HisKA"/>
    <property type="match status" value="1"/>
</dbReference>
<feature type="modified residue" description="4-aspartylphosphate" evidence="7">
    <location>
        <position position="484"/>
    </location>
</feature>
<evidence type="ECO:0000256" key="8">
    <source>
        <dbReference type="SAM" id="MobiDB-lite"/>
    </source>
</evidence>
<dbReference type="InterPro" id="IPR036097">
    <property type="entry name" value="HisK_dim/P_sf"/>
</dbReference>
<dbReference type="Pfam" id="PF00072">
    <property type="entry name" value="Response_reg"/>
    <property type="match status" value="1"/>
</dbReference>
<accession>A0A1L9B2B2</accession>
<dbReference type="InterPro" id="IPR003661">
    <property type="entry name" value="HisK_dim/P_dom"/>
</dbReference>
<dbReference type="EMBL" id="MPIN01000011">
    <property type="protein sequence ID" value="OJH36370.1"/>
    <property type="molecule type" value="Genomic_DNA"/>
</dbReference>
<reference evidence="11 12" key="2">
    <citation type="submission" date="2016-12" db="EMBL/GenBank/DDBJ databases">
        <title>Draft Genome Sequence of Cystobacter ferrugineus Strain Cbfe23.</title>
        <authorList>
            <person name="Akbar S."/>
            <person name="Dowd S.E."/>
            <person name="Stevens D.C."/>
        </authorList>
    </citation>
    <scope>NUCLEOTIDE SEQUENCE [LARGE SCALE GENOMIC DNA]</scope>
    <source>
        <strain evidence="11 12">Cbfe23</strain>
    </source>
</reference>
<feature type="domain" description="Histidine kinase" evidence="9">
    <location>
        <begin position="186"/>
        <end position="403"/>
    </location>
</feature>
<evidence type="ECO:0000313" key="11">
    <source>
        <dbReference type="EMBL" id="OJH36370.1"/>
    </source>
</evidence>
<dbReference type="SUPFAM" id="SSF47384">
    <property type="entry name" value="Homodimeric domain of signal transducing histidine kinase"/>
    <property type="match status" value="1"/>
</dbReference>
<dbReference type="InterPro" id="IPR004358">
    <property type="entry name" value="Sig_transdc_His_kin-like_C"/>
</dbReference>
<dbReference type="Gene3D" id="3.30.565.10">
    <property type="entry name" value="Histidine kinase-like ATPase, C-terminal domain"/>
    <property type="match status" value="1"/>
</dbReference>
<evidence type="ECO:0000256" key="6">
    <source>
        <dbReference type="ARBA" id="ARBA00023012"/>
    </source>
</evidence>
<dbReference type="SMART" id="SM00065">
    <property type="entry name" value="GAF"/>
    <property type="match status" value="1"/>
</dbReference>
<feature type="domain" description="Response regulatory" evidence="10">
    <location>
        <begin position="435"/>
        <end position="553"/>
    </location>
</feature>
<proteinExistence type="predicted"/>
<dbReference type="FunFam" id="3.30.565.10:FF:000010">
    <property type="entry name" value="Sensor histidine kinase RcsC"/>
    <property type="match status" value="1"/>
</dbReference>
<feature type="region of interest" description="Disordered" evidence="8">
    <location>
        <begin position="404"/>
        <end position="424"/>
    </location>
</feature>
<evidence type="ECO:0000259" key="10">
    <source>
        <dbReference type="PROSITE" id="PS50110"/>
    </source>
</evidence>
<evidence type="ECO:0000256" key="2">
    <source>
        <dbReference type="ARBA" id="ARBA00012438"/>
    </source>
</evidence>
<dbReference type="STRING" id="83449.BON30_34675"/>
<comment type="caution">
    <text evidence="11">The sequence shown here is derived from an EMBL/GenBank/DDBJ whole genome shotgun (WGS) entry which is preliminary data.</text>
</comment>
<dbReference type="InterPro" id="IPR029016">
    <property type="entry name" value="GAF-like_dom_sf"/>
</dbReference>
<name>A0A1L9B2B2_9BACT</name>
<protein>
    <recommendedName>
        <fullName evidence="2">histidine kinase</fullName>
        <ecNumber evidence="2">2.7.13.3</ecNumber>
    </recommendedName>
</protein>
<dbReference type="InterPro" id="IPR005467">
    <property type="entry name" value="His_kinase_dom"/>
</dbReference>
<dbReference type="PANTHER" id="PTHR43547:SF2">
    <property type="entry name" value="HYBRID SIGNAL TRANSDUCTION HISTIDINE KINASE C"/>
    <property type="match status" value="1"/>
</dbReference>
<dbReference type="SMART" id="SM00387">
    <property type="entry name" value="HATPase_c"/>
    <property type="match status" value="1"/>
</dbReference>
<gene>
    <name evidence="11" type="ORF">BON30_34675</name>
</gene>
<dbReference type="PRINTS" id="PR00344">
    <property type="entry name" value="BCTRLSENSOR"/>
</dbReference>
<keyword evidence="6" id="KW-0902">Two-component regulatory system</keyword>
<keyword evidence="4" id="KW-0808">Transferase</keyword>
<dbReference type="Gene3D" id="3.30.450.40">
    <property type="match status" value="1"/>
</dbReference>
<dbReference type="Gene3D" id="3.40.50.2300">
    <property type="match status" value="1"/>
</dbReference>
<dbReference type="EC" id="2.7.13.3" evidence="2"/>
<evidence type="ECO:0000256" key="3">
    <source>
        <dbReference type="ARBA" id="ARBA00022553"/>
    </source>
</evidence>
<evidence type="ECO:0000256" key="1">
    <source>
        <dbReference type="ARBA" id="ARBA00000085"/>
    </source>
</evidence>
<dbReference type="CDD" id="cd16922">
    <property type="entry name" value="HATPase_EvgS-ArcB-TorS-like"/>
    <property type="match status" value="1"/>
</dbReference>
<dbReference type="Proteomes" id="UP000182229">
    <property type="component" value="Unassembled WGS sequence"/>
</dbReference>
<dbReference type="PROSITE" id="PS50110">
    <property type="entry name" value="RESPONSE_REGULATORY"/>
    <property type="match status" value="1"/>
</dbReference>
<dbReference type="InterPro" id="IPR003594">
    <property type="entry name" value="HATPase_dom"/>
</dbReference>
<dbReference type="FunFam" id="1.10.287.130:FF:000001">
    <property type="entry name" value="Two-component sensor histidine kinase"/>
    <property type="match status" value="1"/>
</dbReference>
<dbReference type="SUPFAM" id="SSF55781">
    <property type="entry name" value="GAF domain-like"/>
    <property type="match status" value="1"/>
</dbReference>
<keyword evidence="3 7" id="KW-0597">Phosphoprotein</keyword>
<evidence type="ECO:0000259" key="9">
    <source>
        <dbReference type="PROSITE" id="PS50109"/>
    </source>
</evidence>
<evidence type="ECO:0000256" key="5">
    <source>
        <dbReference type="ARBA" id="ARBA00022777"/>
    </source>
</evidence>
<evidence type="ECO:0000256" key="7">
    <source>
        <dbReference type="PROSITE-ProRule" id="PRU00169"/>
    </source>
</evidence>
<dbReference type="GO" id="GO:0000155">
    <property type="term" value="F:phosphorelay sensor kinase activity"/>
    <property type="evidence" value="ECO:0007669"/>
    <property type="project" value="InterPro"/>
</dbReference>
<dbReference type="Pfam" id="PF02518">
    <property type="entry name" value="HATPase_c"/>
    <property type="match status" value="1"/>
</dbReference>
<sequence>MADVGLALTRGSHRRDMLGRCVEALVRYLNAAFARVWLLEEAAELLVPEASAGTSAPPEELFGQVPLGSPLLPGRLARTHTPLVFTSPGEGAREAELEWVVREGLGGLAGHPLRVGNKTLGVVVVVAREPFTQSCLDTLQHVADSIALGLERLRAEEDAVRLFAGEKAARTAAEEASRLKDEFLATVSHELRTPLTAMLGWVRLLRMGSLSEDKRERALETVERNARAQAQLIEDLLDVSRIMVGKLKLDVVPVELSSVVAQALEAVRPAAAAKNIQVYLALDASCRVMGDAQRLQQVAWNLLANAVKFTPQSGQVRVEMTRRGALVHLTVTDTGEGISPDFLPHVFERFRQADGSTTRRFGGLGLGLSIVRHLVEMHGGTVAVASDGVGRGAIFTVDLPEASPARRANTPLPGEARREGARASEACPPELIGLHVLVMEEDTDIRELLRTWLESCQARVSAAASAREALEALARLSPDVLLSDLGGPGGEGEALIRWVRALPVEAGGGIPAAALTAFARTEDRTRVLRAGFNSHVPKPVDPLELFAVLASLSGRGGRGGAR</sequence>
<dbReference type="Pfam" id="PF01590">
    <property type="entry name" value="GAF"/>
    <property type="match status" value="1"/>
</dbReference>
<dbReference type="Pfam" id="PF00512">
    <property type="entry name" value="HisKA"/>
    <property type="match status" value="1"/>
</dbReference>
<keyword evidence="5" id="KW-0418">Kinase</keyword>
<dbReference type="SUPFAM" id="SSF52172">
    <property type="entry name" value="CheY-like"/>
    <property type="match status" value="1"/>
</dbReference>